<dbReference type="CDD" id="cd08050">
    <property type="entry name" value="TAF6C"/>
    <property type="match status" value="1"/>
</dbReference>
<evidence type="ECO:0000259" key="6">
    <source>
        <dbReference type="Pfam" id="PF07571"/>
    </source>
</evidence>
<dbReference type="GO" id="GO:0003713">
    <property type="term" value="F:transcription coactivator activity"/>
    <property type="evidence" value="ECO:0007669"/>
    <property type="project" value="TreeGrafter"/>
</dbReference>
<protein>
    <submittedName>
        <fullName evidence="7">TAF6-like RNA polymerase II, p300/CBP-associated factor (PCAF)-associated factor</fullName>
    </submittedName>
</protein>
<evidence type="ECO:0000256" key="2">
    <source>
        <dbReference type="ARBA" id="ARBA00007688"/>
    </source>
</evidence>
<comment type="similarity">
    <text evidence="2">Belongs to the TAF6 family.</text>
</comment>
<proteinExistence type="inferred from homology"/>
<dbReference type="InterPro" id="IPR046344">
    <property type="entry name" value="TAF6_C_sf"/>
</dbReference>
<dbReference type="GeneTree" id="ENSGT00640000091486"/>
<dbReference type="Gene3D" id="1.25.40.770">
    <property type="entry name" value="TAF6, C-terminal HEAT repeat domain"/>
    <property type="match status" value="1"/>
</dbReference>
<evidence type="ECO:0000256" key="3">
    <source>
        <dbReference type="ARBA" id="ARBA00023015"/>
    </source>
</evidence>
<evidence type="ECO:0000313" key="8">
    <source>
        <dbReference type="Proteomes" id="UP000472277"/>
    </source>
</evidence>
<dbReference type="GO" id="GO:0000124">
    <property type="term" value="C:SAGA complex"/>
    <property type="evidence" value="ECO:0007669"/>
    <property type="project" value="InterPro"/>
</dbReference>
<evidence type="ECO:0000256" key="4">
    <source>
        <dbReference type="ARBA" id="ARBA00023163"/>
    </source>
</evidence>
<dbReference type="Pfam" id="PF07571">
    <property type="entry name" value="TAF6_C"/>
    <property type="match status" value="1"/>
</dbReference>
<feature type="domain" description="TAF6 C-terminal HEAT repeat" evidence="6">
    <location>
        <begin position="12"/>
        <end position="154"/>
    </location>
</feature>
<dbReference type="GO" id="GO:0016251">
    <property type="term" value="F:RNA polymerase II general transcription initiation factor activity"/>
    <property type="evidence" value="ECO:0007669"/>
    <property type="project" value="InterPro"/>
</dbReference>
<dbReference type="SUPFAM" id="SSF48431">
    <property type="entry name" value="Lipovitellin-phosvitin complex, superhelical domain"/>
    <property type="match status" value="1"/>
</dbReference>
<comment type="subcellular location">
    <subcellularLocation>
        <location evidence="1">Nucleus</location>
    </subcellularLocation>
</comment>
<dbReference type="Ensembl" id="ENSSTUT00000021513.1">
    <property type="protein sequence ID" value="ENSSTUP00000020459.1"/>
    <property type="gene ID" value="ENSSTUG00000009079.1"/>
</dbReference>
<keyword evidence="8" id="KW-1185">Reference proteome</keyword>
<evidence type="ECO:0000256" key="1">
    <source>
        <dbReference type="ARBA" id="ARBA00004123"/>
    </source>
</evidence>
<keyword evidence="3" id="KW-0805">Transcription regulation</keyword>
<dbReference type="PANTHER" id="PTHR10221">
    <property type="entry name" value="TRANSCRIPTION INITIATION FACTOR TFIID SUBUNIT 6"/>
    <property type="match status" value="1"/>
</dbReference>
<dbReference type="InterPro" id="IPR011030">
    <property type="entry name" value="Lipovitellin_superhlx_dom"/>
</dbReference>
<dbReference type="PANTHER" id="PTHR10221:SF22">
    <property type="entry name" value="TAF6-LIKE RNA POLYMERASE II P300_CBP-ASSOCIATED FACTOR-ASSOCIATED FACTOR 65 KDA SUBUNIT 6L"/>
    <property type="match status" value="1"/>
</dbReference>
<reference evidence="7" key="2">
    <citation type="submission" date="2025-09" db="UniProtKB">
        <authorList>
            <consortium name="Ensembl"/>
        </authorList>
    </citation>
    <scope>IDENTIFICATION</scope>
</reference>
<evidence type="ECO:0000313" key="7">
    <source>
        <dbReference type="Ensembl" id="ENSSTUP00000020459.1"/>
    </source>
</evidence>
<name>A0A673X8A4_SALTR</name>
<keyword evidence="5" id="KW-0539">Nucleus</keyword>
<organism evidence="7 8">
    <name type="scientific">Salmo trutta</name>
    <name type="common">Brown trout</name>
    <dbReference type="NCBI Taxonomy" id="8032"/>
    <lineage>
        <taxon>Eukaryota</taxon>
        <taxon>Metazoa</taxon>
        <taxon>Chordata</taxon>
        <taxon>Craniata</taxon>
        <taxon>Vertebrata</taxon>
        <taxon>Euteleostomi</taxon>
        <taxon>Actinopterygii</taxon>
        <taxon>Neopterygii</taxon>
        <taxon>Teleostei</taxon>
        <taxon>Protacanthopterygii</taxon>
        <taxon>Salmoniformes</taxon>
        <taxon>Salmonidae</taxon>
        <taxon>Salmoninae</taxon>
        <taxon>Salmo</taxon>
    </lineage>
</organism>
<gene>
    <name evidence="7" type="primary">TAF6L</name>
</gene>
<dbReference type="GO" id="GO:0046695">
    <property type="term" value="C:SLIK (SAGA-like) complex"/>
    <property type="evidence" value="ECO:0007669"/>
    <property type="project" value="InterPro"/>
</dbReference>
<dbReference type="GO" id="GO:0051123">
    <property type="term" value="P:RNA polymerase II preinitiation complex assembly"/>
    <property type="evidence" value="ECO:0007669"/>
    <property type="project" value="TreeGrafter"/>
</dbReference>
<keyword evidence="4" id="KW-0804">Transcription</keyword>
<dbReference type="InterPro" id="IPR011442">
    <property type="entry name" value="TAF6_C"/>
</dbReference>
<dbReference type="GO" id="GO:0005669">
    <property type="term" value="C:transcription factor TFIID complex"/>
    <property type="evidence" value="ECO:0007669"/>
    <property type="project" value="InterPro"/>
</dbReference>
<dbReference type="AlphaFoldDB" id="A0A673X8A4"/>
<dbReference type="InterPro" id="IPR037796">
    <property type="entry name" value="TAF6"/>
</dbReference>
<sequence>ILPSFTLSGAVQTLSEHLLKYNQQITWVILGEDPPLMKVALLGLQSNCKIAALLQYFVHVISGVKSMSHELKQLNCLLHMVKSLVQNLYLYLGSYVRILEPLAASNSLNDHRTLREYAALTHGNLVSGLYHQILLVLQKVLSDPVRPLCSHYGAAVERAIYPYLQAVPDDYSVSNAQVKAGGHKVYGAILGAVEHLLKIRALSLSLPAGGGSTQPHFGSATLGIASHLQGPGGAGTPWNDWTPSPCPPCTVSSSPLENNLAVCFSTDPDLGGCLPLNTTYKMPQLTANLKINSRQDGSPRTKPSPPIFAATPMGYLVWSQSHYP</sequence>
<dbReference type="InParanoid" id="A0A673X8A4"/>
<reference evidence="7" key="1">
    <citation type="submission" date="2025-08" db="UniProtKB">
        <authorList>
            <consortium name="Ensembl"/>
        </authorList>
    </citation>
    <scope>IDENTIFICATION</scope>
</reference>
<evidence type="ECO:0000256" key="5">
    <source>
        <dbReference type="ARBA" id="ARBA00023242"/>
    </source>
</evidence>
<dbReference type="Proteomes" id="UP000472277">
    <property type="component" value="Chromosome 8"/>
</dbReference>
<accession>A0A673X8A4</accession>